<gene>
    <name evidence="3" type="primary">AVEN_233607_1</name>
    <name evidence="3" type="ORF">TNCT_265281</name>
</gene>
<comment type="caution">
    <text evidence="3">The sequence shown here is derived from an EMBL/GenBank/DDBJ whole genome shotgun (WGS) entry which is preliminary data.</text>
</comment>
<reference evidence="3" key="1">
    <citation type="submission" date="2020-07" db="EMBL/GenBank/DDBJ databases">
        <title>Multicomponent nature underlies the extraordinary mechanical properties of spider dragline silk.</title>
        <authorList>
            <person name="Kono N."/>
            <person name="Nakamura H."/>
            <person name="Mori M."/>
            <person name="Yoshida Y."/>
            <person name="Ohtoshi R."/>
            <person name="Malay A.D."/>
            <person name="Moran D.A.P."/>
            <person name="Tomita M."/>
            <person name="Numata K."/>
            <person name="Arakawa K."/>
        </authorList>
    </citation>
    <scope>NUCLEOTIDE SEQUENCE</scope>
</reference>
<feature type="compositionally biased region" description="Basic and acidic residues" evidence="1">
    <location>
        <begin position="360"/>
        <end position="374"/>
    </location>
</feature>
<organism evidence="3 4">
    <name type="scientific">Trichonephila clavata</name>
    <name type="common">Joro spider</name>
    <name type="synonym">Nephila clavata</name>
    <dbReference type="NCBI Taxonomy" id="2740835"/>
    <lineage>
        <taxon>Eukaryota</taxon>
        <taxon>Metazoa</taxon>
        <taxon>Ecdysozoa</taxon>
        <taxon>Arthropoda</taxon>
        <taxon>Chelicerata</taxon>
        <taxon>Arachnida</taxon>
        <taxon>Araneae</taxon>
        <taxon>Araneomorphae</taxon>
        <taxon>Entelegynae</taxon>
        <taxon>Araneoidea</taxon>
        <taxon>Nephilidae</taxon>
        <taxon>Trichonephila</taxon>
    </lineage>
</organism>
<sequence>MDNNQVMRDKQLKMRVSDNFSLPYCPEAKVILIIENKNSSAIDFTIDTNSPLTLKIEPATGCINVGEEVHISVSRPKTLLVPQINEHLTFKVKYCCHKKFENSRNTRFSQNGNEQTYTIHNKVTRGNHQSNKNLCGCTICNYSFNNKPFPHTSDNLKTLDSLISDRKKINKPQSDPKTQRKRRHSFTIYEPFVGETSNRRENIQKCLAARTQHHSPLKHTPGDNWNVSAIKKYIEDLKNKKALLKQDNNNSENTNSSSTSSSSERSLFIEQDMKIKNQMEISEIRSRHTSCDRYNDERNNDRNFQEHQVYIHPMPKCYNQDFDENISVKSNDSLCFFREVNKHFRNRYKNKNSKVNMKKNPRDLSTSRDAKKRI</sequence>
<evidence type="ECO:0000313" key="4">
    <source>
        <dbReference type="Proteomes" id="UP000887116"/>
    </source>
</evidence>
<feature type="region of interest" description="Disordered" evidence="1">
    <location>
        <begin position="245"/>
        <end position="266"/>
    </location>
</feature>
<accession>A0A8X6HIF9</accession>
<proteinExistence type="predicted"/>
<dbReference type="InterPro" id="IPR013783">
    <property type="entry name" value="Ig-like_fold"/>
</dbReference>
<dbReference type="AlphaFoldDB" id="A0A8X6HIF9"/>
<keyword evidence="4" id="KW-1185">Reference proteome</keyword>
<name>A0A8X6HIF9_TRICU</name>
<feature type="region of interest" description="Disordered" evidence="1">
    <location>
        <begin position="348"/>
        <end position="374"/>
    </location>
</feature>
<evidence type="ECO:0000256" key="1">
    <source>
        <dbReference type="SAM" id="MobiDB-lite"/>
    </source>
</evidence>
<feature type="compositionally biased region" description="Basic residues" evidence="1">
    <location>
        <begin position="348"/>
        <end position="359"/>
    </location>
</feature>
<evidence type="ECO:0000259" key="2">
    <source>
        <dbReference type="Pfam" id="PF00635"/>
    </source>
</evidence>
<dbReference type="Gene3D" id="2.60.40.10">
    <property type="entry name" value="Immunoglobulins"/>
    <property type="match status" value="1"/>
</dbReference>
<protein>
    <recommendedName>
        <fullName evidence="2">MSP domain-containing protein</fullName>
    </recommendedName>
</protein>
<dbReference type="InterPro" id="IPR008962">
    <property type="entry name" value="PapD-like_sf"/>
</dbReference>
<evidence type="ECO:0000313" key="3">
    <source>
        <dbReference type="EMBL" id="GFR24556.1"/>
    </source>
</evidence>
<feature type="compositionally biased region" description="Low complexity" evidence="1">
    <location>
        <begin position="248"/>
        <end position="264"/>
    </location>
</feature>
<feature type="domain" description="MSP" evidence="2">
    <location>
        <begin position="31"/>
        <end position="110"/>
    </location>
</feature>
<dbReference type="InterPro" id="IPR000535">
    <property type="entry name" value="MSP_dom"/>
</dbReference>
<dbReference type="OrthoDB" id="6432896at2759"/>
<dbReference type="SUPFAM" id="SSF49354">
    <property type="entry name" value="PapD-like"/>
    <property type="match status" value="1"/>
</dbReference>
<dbReference type="Pfam" id="PF00635">
    <property type="entry name" value="Motile_Sperm"/>
    <property type="match status" value="1"/>
</dbReference>
<dbReference type="Proteomes" id="UP000887116">
    <property type="component" value="Unassembled WGS sequence"/>
</dbReference>
<dbReference type="EMBL" id="BMAO01008526">
    <property type="protein sequence ID" value="GFR24556.1"/>
    <property type="molecule type" value="Genomic_DNA"/>
</dbReference>